<proteinExistence type="predicted"/>
<name>A0A7M5X2I3_9CNID</name>
<dbReference type="Proteomes" id="UP000594262">
    <property type="component" value="Unplaced"/>
</dbReference>
<dbReference type="CDD" id="cd07429">
    <property type="entry name" value="Cby_like"/>
    <property type="match status" value="1"/>
</dbReference>
<dbReference type="EnsemblMetazoa" id="CLYHEMT016774.1">
    <property type="protein sequence ID" value="CLYHEMP016774.1"/>
    <property type="gene ID" value="CLYHEMG016774"/>
</dbReference>
<evidence type="ECO:0000313" key="3">
    <source>
        <dbReference type="Proteomes" id="UP000594262"/>
    </source>
</evidence>
<dbReference type="OrthoDB" id="5980452at2759"/>
<sequence>MPLFGKASFKASRKVPKRKADAGSTDPSQLSDKSALDPNLDFSQTPLKLSLGGQKMIFQNGVWIATDEQGSQSSMRDNDLSHAAKEKILTLEEENNMLKYKIELLLDMLAVSQSDIQCMEQEINQMKKAVGNKDSGYS</sequence>
<dbReference type="InterPro" id="IPR028118">
    <property type="entry name" value="Chibby_fam"/>
</dbReference>
<accession>A0A7M5X2I3</accession>
<keyword evidence="3" id="KW-1185">Reference proteome</keyword>
<protein>
    <submittedName>
        <fullName evidence="2">Uncharacterized protein</fullName>
    </submittedName>
</protein>
<feature type="region of interest" description="Disordered" evidence="1">
    <location>
        <begin position="1"/>
        <end position="39"/>
    </location>
</feature>
<dbReference type="AlphaFoldDB" id="A0A7M5X2I3"/>
<dbReference type="Pfam" id="PF14645">
    <property type="entry name" value="Chibby"/>
    <property type="match status" value="1"/>
</dbReference>
<dbReference type="GeneID" id="136815343"/>
<dbReference type="RefSeq" id="XP_066927885.1">
    <property type="nucleotide sequence ID" value="XM_067071784.1"/>
</dbReference>
<evidence type="ECO:0000256" key="1">
    <source>
        <dbReference type="SAM" id="MobiDB-lite"/>
    </source>
</evidence>
<reference evidence="2" key="1">
    <citation type="submission" date="2021-01" db="UniProtKB">
        <authorList>
            <consortium name="EnsemblMetazoa"/>
        </authorList>
    </citation>
    <scope>IDENTIFICATION</scope>
</reference>
<organism evidence="2 3">
    <name type="scientific">Clytia hemisphaerica</name>
    <dbReference type="NCBI Taxonomy" id="252671"/>
    <lineage>
        <taxon>Eukaryota</taxon>
        <taxon>Metazoa</taxon>
        <taxon>Cnidaria</taxon>
        <taxon>Hydrozoa</taxon>
        <taxon>Hydroidolina</taxon>
        <taxon>Leptothecata</taxon>
        <taxon>Obeliida</taxon>
        <taxon>Clytiidae</taxon>
        <taxon>Clytia</taxon>
    </lineage>
</organism>
<evidence type="ECO:0000313" key="2">
    <source>
        <dbReference type="EnsemblMetazoa" id="CLYHEMP016774.1"/>
    </source>
</evidence>